<comment type="caution">
    <text evidence="1">The sequence shown here is derived from an EMBL/GenBank/DDBJ whole genome shotgun (WGS) entry which is preliminary data.</text>
</comment>
<dbReference type="EMBL" id="CAJHOE010000001">
    <property type="protein sequence ID" value="CAD7287010.1"/>
    <property type="molecule type" value="Genomic_DNA"/>
</dbReference>
<keyword evidence="2" id="KW-1185">Reference proteome</keyword>
<evidence type="ECO:0000313" key="1">
    <source>
        <dbReference type="EMBL" id="CAD7287010.1"/>
    </source>
</evidence>
<dbReference type="RefSeq" id="WP_230056422.1">
    <property type="nucleotide sequence ID" value="NZ_CAJHOE010000001.1"/>
</dbReference>
<accession>A0ABN7K4I6</accession>
<reference evidence="1 2" key="1">
    <citation type="submission" date="2020-11" db="EMBL/GenBank/DDBJ databases">
        <authorList>
            <person name="Peeters C."/>
        </authorList>
    </citation>
    <scope>NUCLEOTIDE SEQUENCE [LARGE SCALE GENOMIC DNA]</scope>
    <source>
        <strain evidence="1 2">LMG 8286</strain>
    </source>
</reference>
<proteinExistence type="predicted"/>
<protein>
    <submittedName>
        <fullName evidence="1">Uncharacterized protein</fullName>
    </submittedName>
</protein>
<organism evidence="1 2">
    <name type="scientific">Campylobacter suis</name>
    <dbReference type="NCBI Taxonomy" id="2790657"/>
    <lineage>
        <taxon>Bacteria</taxon>
        <taxon>Pseudomonadati</taxon>
        <taxon>Campylobacterota</taxon>
        <taxon>Epsilonproteobacteria</taxon>
        <taxon>Campylobacterales</taxon>
        <taxon>Campylobacteraceae</taxon>
        <taxon>Campylobacter</taxon>
    </lineage>
</organism>
<evidence type="ECO:0000313" key="2">
    <source>
        <dbReference type="Proteomes" id="UP000789359"/>
    </source>
</evidence>
<dbReference type="Proteomes" id="UP000789359">
    <property type="component" value="Unassembled WGS sequence"/>
</dbReference>
<gene>
    <name evidence="1" type="ORF">LMG8286_00651</name>
</gene>
<name>A0ABN7K4I6_9BACT</name>
<sequence>MKWLDDFKLAIINEDFDAIKRLVASFNEQKFSSQDAVEAQALTASAIEILKTKSKHIEGEIAKVNNIKRYMNS</sequence>